<dbReference type="RefSeq" id="WP_109318108.1">
    <property type="nucleotide sequence ID" value="NZ_QFWT01000001.1"/>
</dbReference>
<evidence type="ECO:0000313" key="2">
    <source>
        <dbReference type="EMBL" id="PWI34955.1"/>
    </source>
</evidence>
<dbReference type="InterPro" id="IPR051908">
    <property type="entry name" value="Ribosomal_N-acetyltransferase"/>
</dbReference>
<accession>A0A2U3BDV3</accession>
<evidence type="ECO:0000313" key="3">
    <source>
        <dbReference type="Proteomes" id="UP000245362"/>
    </source>
</evidence>
<comment type="caution">
    <text evidence="2">The sequence shown here is derived from an EMBL/GenBank/DDBJ whole genome shotgun (WGS) entry which is preliminary data.</text>
</comment>
<dbReference type="OrthoDB" id="5292292at2"/>
<dbReference type="CDD" id="cd04301">
    <property type="entry name" value="NAT_SF"/>
    <property type="match status" value="1"/>
</dbReference>
<dbReference type="Pfam" id="PF13302">
    <property type="entry name" value="Acetyltransf_3"/>
    <property type="match status" value="1"/>
</dbReference>
<dbReference type="InterPro" id="IPR000182">
    <property type="entry name" value="GNAT_dom"/>
</dbReference>
<sequence>MRTHFSIYTQRLTLRLPIIEEAGPLADVISISPSLHQWLDWCSPSFDKQEAEKFITANQLNWVKDLSYGFGLFRKSDKALIGMVAISEFYRSFNMASIGYWVADEYQQQGYGKEALDALIEFSFSQLKLTRLEIICDPDNVTSHHLATRCGAVKEGIFRNRFIFDGKPKAGLIFSIIPEDTF</sequence>
<keyword evidence="3" id="KW-1185">Reference proteome</keyword>
<dbReference type="Gene3D" id="3.40.630.30">
    <property type="match status" value="1"/>
</dbReference>
<dbReference type="GO" id="GO:0008999">
    <property type="term" value="F:protein-N-terminal-alanine acetyltransferase activity"/>
    <property type="evidence" value="ECO:0007669"/>
    <property type="project" value="TreeGrafter"/>
</dbReference>
<dbReference type="AlphaFoldDB" id="A0A2U3BDV3"/>
<dbReference type="GO" id="GO:0005737">
    <property type="term" value="C:cytoplasm"/>
    <property type="evidence" value="ECO:0007669"/>
    <property type="project" value="TreeGrafter"/>
</dbReference>
<dbReference type="EMBL" id="QFWT01000001">
    <property type="protein sequence ID" value="PWI34955.1"/>
    <property type="molecule type" value="Genomic_DNA"/>
</dbReference>
<organism evidence="2 3">
    <name type="scientific">Vibrio albus</name>
    <dbReference type="NCBI Taxonomy" id="2200953"/>
    <lineage>
        <taxon>Bacteria</taxon>
        <taxon>Pseudomonadati</taxon>
        <taxon>Pseudomonadota</taxon>
        <taxon>Gammaproteobacteria</taxon>
        <taxon>Vibrionales</taxon>
        <taxon>Vibrionaceae</taxon>
        <taxon>Vibrio</taxon>
    </lineage>
</organism>
<gene>
    <name evidence="2" type="ORF">DI392_01365</name>
</gene>
<dbReference type="PROSITE" id="PS51186">
    <property type="entry name" value="GNAT"/>
    <property type="match status" value="1"/>
</dbReference>
<dbReference type="PANTHER" id="PTHR43441:SF11">
    <property type="entry name" value="RIBOSOMAL-PROTEIN-SERINE ACETYLTRANSFERASE"/>
    <property type="match status" value="1"/>
</dbReference>
<name>A0A2U3BDV3_9VIBR</name>
<reference evidence="2 3" key="1">
    <citation type="submission" date="2018-05" db="EMBL/GenBank/DDBJ databases">
        <title>Vibrio limimaris sp. nov., isolated from marine sediment.</title>
        <authorList>
            <person name="Li C.-M."/>
        </authorList>
    </citation>
    <scope>NUCLEOTIDE SEQUENCE [LARGE SCALE GENOMIC DNA]</scope>
    <source>
        <strain evidence="2 3">E4404</strain>
    </source>
</reference>
<dbReference type="GO" id="GO:1990189">
    <property type="term" value="F:protein N-terminal-serine acetyltransferase activity"/>
    <property type="evidence" value="ECO:0007669"/>
    <property type="project" value="TreeGrafter"/>
</dbReference>
<keyword evidence="2" id="KW-0808">Transferase</keyword>
<dbReference type="InterPro" id="IPR016181">
    <property type="entry name" value="Acyl_CoA_acyltransferase"/>
</dbReference>
<dbReference type="SUPFAM" id="SSF55729">
    <property type="entry name" value="Acyl-CoA N-acyltransferases (Nat)"/>
    <property type="match status" value="1"/>
</dbReference>
<evidence type="ECO:0000259" key="1">
    <source>
        <dbReference type="PROSITE" id="PS51186"/>
    </source>
</evidence>
<proteinExistence type="predicted"/>
<dbReference type="Proteomes" id="UP000245362">
    <property type="component" value="Unassembled WGS sequence"/>
</dbReference>
<dbReference type="PANTHER" id="PTHR43441">
    <property type="entry name" value="RIBOSOMAL-PROTEIN-SERINE ACETYLTRANSFERASE"/>
    <property type="match status" value="1"/>
</dbReference>
<feature type="domain" description="N-acetyltransferase" evidence="1">
    <location>
        <begin position="26"/>
        <end position="170"/>
    </location>
</feature>
<protein>
    <submittedName>
        <fullName evidence="2">Ribosomal-protein-serine acetyltransferase</fullName>
    </submittedName>
</protein>